<sequence length="212" mass="22736">MRAEQQTSVLVVGGGLVGLSAAVFLAWRGVPTVLVERHAGSSPHPRAIGYTRRTRELYRSVGLEPVLPLPSGRLGGGAPRRIRVESLAGEWFEELRWSPQPRSDQPPEAGTEYSPCGGIGLAQDRLEPILRQKAIELGADIRFGTELLSFTQGRDSVQATLRNAGGRTYAVAADYLLAADGHRSPVREALGTPPGRARLPAHQPRRAVPGAA</sequence>
<comment type="caution">
    <text evidence="7">The sequence shown here is derived from an EMBL/GenBank/DDBJ whole genome shotgun (WGS) entry which is preliminary data.</text>
</comment>
<dbReference type="SUPFAM" id="SSF51905">
    <property type="entry name" value="FAD/NAD(P)-binding domain"/>
    <property type="match status" value="1"/>
</dbReference>
<dbReference type="PANTHER" id="PTHR43004">
    <property type="entry name" value="TRK SYSTEM POTASSIUM UPTAKE PROTEIN"/>
    <property type="match status" value="1"/>
</dbReference>
<dbReference type="Gene3D" id="3.50.50.60">
    <property type="entry name" value="FAD/NAD(P)-binding domain"/>
    <property type="match status" value="1"/>
</dbReference>
<name>A0A7W7RNA2_9ACTN</name>
<feature type="transmembrane region" description="Helical" evidence="5">
    <location>
        <begin position="7"/>
        <end position="27"/>
    </location>
</feature>
<keyword evidence="8" id="KW-1185">Reference proteome</keyword>
<evidence type="ECO:0000313" key="8">
    <source>
        <dbReference type="Proteomes" id="UP000523007"/>
    </source>
</evidence>
<reference evidence="7 8" key="1">
    <citation type="submission" date="2020-08" db="EMBL/GenBank/DDBJ databases">
        <title>Sequencing the genomes of 1000 actinobacteria strains.</title>
        <authorList>
            <person name="Klenk H.-P."/>
        </authorList>
    </citation>
    <scope>NUCLEOTIDE SEQUENCE [LARGE SCALE GENOMIC DNA]</scope>
    <source>
        <strain evidence="7 8">DSM 102030</strain>
    </source>
</reference>
<dbReference type="AlphaFoldDB" id="A0A7W7RNA2"/>
<evidence type="ECO:0000259" key="6">
    <source>
        <dbReference type="Pfam" id="PF01494"/>
    </source>
</evidence>
<dbReference type="GO" id="GO:0016709">
    <property type="term" value="F:oxidoreductase activity, acting on paired donors, with incorporation or reduction of molecular oxygen, NAD(P)H as one donor, and incorporation of one atom of oxygen"/>
    <property type="evidence" value="ECO:0007669"/>
    <property type="project" value="UniProtKB-ARBA"/>
</dbReference>
<dbReference type="Proteomes" id="UP000523007">
    <property type="component" value="Unassembled WGS sequence"/>
</dbReference>
<keyword evidence="5" id="KW-0812">Transmembrane</keyword>
<evidence type="ECO:0000256" key="4">
    <source>
        <dbReference type="SAM" id="MobiDB-lite"/>
    </source>
</evidence>
<keyword evidence="2" id="KW-0285">Flavoprotein</keyword>
<dbReference type="PRINTS" id="PR00420">
    <property type="entry name" value="RNGMNOXGNASE"/>
</dbReference>
<evidence type="ECO:0000256" key="2">
    <source>
        <dbReference type="ARBA" id="ARBA00022630"/>
    </source>
</evidence>
<keyword evidence="5" id="KW-0472">Membrane</keyword>
<comment type="cofactor">
    <cofactor evidence="1">
        <name>FAD</name>
        <dbReference type="ChEBI" id="CHEBI:57692"/>
    </cofactor>
</comment>
<dbReference type="GO" id="GO:0071949">
    <property type="term" value="F:FAD binding"/>
    <property type="evidence" value="ECO:0007669"/>
    <property type="project" value="InterPro"/>
</dbReference>
<proteinExistence type="predicted"/>
<dbReference type="Pfam" id="PF01494">
    <property type="entry name" value="FAD_binding_3"/>
    <property type="match status" value="1"/>
</dbReference>
<organism evidence="7 8">
    <name type="scientific">Lipingzhangella halophila</name>
    <dbReference type="NCBI Taxonomy" id="1783352"/>
    <lineage>
        <taxon>Bacteria</taxon>
        <taxon>Bacillati</taxon>
        <taxon>Actinomycetota</taxon>
        <taxon>Actinomycetes</taxon>
        <taxon>Streptosporangiales</taxon>
        <taxon>Nocardiopsidaceae</taxon>
        <taxon>Lipingzhangella</taxon>
    </lineage>
</organism>
<gene>
    <name evidence="7" type="ORF">F4561_006042</name>
</gene>
<dbReference type="PANTHER" id="PTHR43004:SF19">
    <property type="entry name" value="BINDING MONOOXYGENASE, PUTATIVE (JCVI)-RELATED"/>
    <property type="match status" value="1"/>
</dbReference>
<evidence type="ECO:0000256" key="3">
    <source>
        <dbReference type="ARBA" id="ARBA00022827"/>
    </source>
</evidence>
<dbReference type="InterPro" id="IPR036188">
    <property type="entry name" value="FAD/NAD-bd_sf"/>
</dbReference>
<dbReference type="RefSeq" id="WP_221446376.1">
    <property type="nucleotide sequence ID" value="NZ_JACHJT010000002.1"/>
</dbReference>
<protein>
    <submittedName>
        <fullName evidence="7">2-polyprenyl-6-methoxyphenol hydroxylase-like FAD-dependent oxidoreductase</fullName>
    </submittedName>
</protein>
<dbReference type="InterPro" id="IPR002938">
    <property type="entry name" value="FAD-bd"/>
</dbReference>
<feature type="region of interest" description="Disordered" evidence="4">
    <location>
        <begin position="185"/>
        <end position="212"/>
    </location>
</feature>
<dbReference type="EMBL" id="JACHJT010000002">
    <property type="protein sequence ID" value="MBB4935148.1"/>
    <property type="molecule type" value="Genomic_DNA"/>
</dbReference>
<accession>A0A7W7RNA2</accession>
<dbReference type="InterPro" id="IPR050641">
    <property type="entry name" value="RIFMO-like"/>
</dbReference>
<feature type="domain" description="FAD-binding" evidence="6">
    <location>
        <begin position="7"/>
        <end position="193"/>
    </location>
</feature>
<evidence type="ECO:0000256" key="1">
    <source>
        <dbReference type="ARBA" id="ARBA00001974"/>
    </source>
</evidence>
<keyword evidence="3" id="KW-0274">FAD</keyword>
<evidence type="ECO:0000256" key="5">
    <source>
        <dbReference type="SAM" id="Phobius"/>
    </source>
</evidence>
<keyword evidence="5" id="KW-1133">Transmembrane helix</keyword>
<evidence type="ECO:0000313" key="7">
    <source>
        <dbReference type="EMBL" id="MBB4935148.1"/>
    </source>
</evidence>